<gene>
    <name evidence="6" type="ORF">SAMN04489835_0612</name>
</gene>
<dbReference type="EC" id="5.1.3.14" evidence="3"/>
<sequence length="400" mass="42559">MVPEVWLIGGTRPEAVKLAPLALALDQSWAAPVVVGTGQHPTMFDQALAAFGLTPGLVLEPERLTGTQAELVSQLTHKLDDVMRQRMPSAVVVQGDTTSALVGALTAFWNGVPVVHLEAGLRSHDLQAPFPEEANRRMIAQIAALHLAPTPRAAANLRAEGVAAEHIHVIGNTVVDAVLAIAGRVRPFGVPVLRVVEEQVAAGARLMLVTVHRRESWGEPLRSVLHAVRDVLAAHPDLVAVLPAHPNPVVRGEVEAVLGDEPRMHITAPLDYPDLIRTLELSALVLSDSGGIQEEAPSFGVPVLVLRNTTERREAIDAGCAVLVGTDRATIRREAARRLAQRRVDVPQQRNPFGDGHAGKRAAAAVRQLLTPVRTGDHPVSAAVVVVASPAAAPRARTAR</sequence>
<protein>
    <recommendedName>
        <fullName evidence="3">UDP-N-acetylglucosamine 2-epimerase (non-hydrolyzing)</fullName>
        <ecNumber evidence="3">5.1.3.14</ecNumber>
    </recommendedName>
</protein>
<evidence type="ECO:0000256" key="1">
    <source>
        <dbReference type="ARBA" id="ARBA00023235"/>
    </source>
</evidence>
<proteinExistence type="inferred from homology"/>
<dbReference type="CDD" id="cd03786">
    <property type="entry name" value="GTB_UDP-GlcNAc_2-Epimerase"/>
    <property type="match status" value="1"/>
</dbReference>
<dbReference type="Gene3D" id="3.40.50.2000">
    <property type="entry name" value="Glycogen Phosphorylase B"/>
    <property type="match status" value="2"/>
</dbReference>
<organism evidence="6 7">
    <name type="scientific">Mycolicibacterium rutilum</name>
    <name type="common">Mycobacterium rutilum</name>
    <dbReference type="NCBI Taxonomy" id="370526"/>
    <lineage>
        <taxon>Bacteria</taxon>
        <taxon>Bacillati</taxon>
        <taxon>Actinomycetota</taxon>
        <taxon>Actinomycetes</taxon>
        <taxon>Mycobacteriales</taxon>
        <taxon>Mycobacteriaceae</taxon>
        <taxon>Mycolicibacterium</taxon>
    </lineage>
</organism>
<dbReference type="NCBIfam" id="TIGR00236">
    <property type="entry name" value="wecB"/>
    <property type="match status" value="1"/>
</dbReference>
<dbReference type="PANTHER" id="PTHR43174">
    <property type="entry name" value="UDP-N-ACETYLGLUCOSAMINE 2-EPIMERASE"/>
    <property type="match status" value="1"/>
</dbReference>
<dbReference type="SUPFAM" id="SSF53756">
    <property type="entry name" value="UDP-Glycosyltransferase/glycogen phosphorylase"/>
    <property type="match status" value="1"/>
</dbReference>
<keyword evidence="7" id="KW-1185">Reference proteome</keyword>
<evidence type="ECO:0000256" key="4">
    <source>
        <dbReference type="RuleBase" id="RU003513"/>
    </source>
</evidence>
<evidence type="ECO:0000313" key="6">
    <source>
        <dbReference type="EMBL" id="SEH50220.1"/>
    </source>
</evidence>
<evidence type="ECO:0000259" key="5">
    <source>
        <dbReference type="Pfam" id="PF02350"/>
    </source>
</evidence>
<dbReference type="Proteomes" id="UP000182915">
    <property type="component" value="Chromosome I"/>
</dbReference>
<dbReference type="InterPro" id="IPR029767">
    <property type="entry name" value="WecB-like"/>
</dbReference>
<dbReference type="RefSeq" id="WP_083405920.1">
    <property type="nucleotide sequence ID" value="NZ_LT629971.1"/>
</dbReference>
<feature type="domain" description="UDP-N-acetylglucosamine 2-epimerase" evidence="5">
    <location>
        <begin position="30"/>
        <end position="366"/>
    </location>
</feature>
<dbReference type="GO" id="GO:0008761">
    <property type="term" value="F:UDP-N-acetylglucosamine 2-epimerase activity"/>
    <property type="evidence" value="ECO:0007669"/>
    <property type="project" value="UniProtKB-EC"/>
</dbReference>
<comment type="similarity">
    <text evidence="2 4">Belongs to the UDP-N-acetylglucosamine 2-epimerase family.</text>
</comment>
<keyword evidence="1 4" id="KW-0413">Isomerase</keyword>
<accession>A0A1H6IL04</accession>
<evidence type="ECO:0000313" key="7">
    <source>
        <dbReference type="Proteomes" id="UP000182915"/>
    </source>
</evidence>
<dbReference type="STRING" id="370526.SAMN04489835_0612"/>
<dbReference type="InterPro" id="IPR003331">
    <property type="entry name" value="UDP_GlcNAc_Epimerase_2_dom"/>
</dbReference>
<name>A0A1H6IL04_MYCRU</name>
<dbReference type="AlphaFoldDB" id="A0A1H6IL04"/>
<evidence type="ECO:0000256" key="2">
    <source>
        <dbReference type="ARBA" id="ARBA00038209"/>
    </source>
</evidence>
<dbReference type="Pfam" id="PF02350">
    <property type="entry name" value="Epimerase_2"/>
    <property type="match status" value="1"/>
</dbReference>
<evidence type="ECO:0000256" key="3">
    <source>
        <dbReference type="ARBA" id="ARBA00038858"/>
    </source>
</evidence>
<reference evidence="7" key="1">
    <citation type="submission" date="2016-10" db="EMBL/GenBank/DDBJ databases">
        <authorList>
            <person name="Varghese N."/>
            <person name="Submissions S."/>
        </authorList>
    </citation>
    <scope>NUCLEOTIDE SEQUENCE [LARGE SCALE GENOMIC DNA]</scope>
    <source>
        <strain evidence="7">DSM 45405</strain>
    </source>
</reference>
<dbReference type="OrthoDB" id="9803238at2"/>
<dbReference type="EMBL" id="LT629971">
    <property type="protein sequence ID" value="SEH50220.1"/>
    <property type="molecule type" value="Genomic_DNA"/>
</dbReference>
<dbReference type="PANTHER" id="PTHR43174:SF2">
    <property type="entry name" value="UDP-N-ACETYLGLUCOSAMINE 2-EPIMERASE"/>
    <property type="match status" value="1"/>
</dbReference>